<keyword evidence="1" id="KW-0677">Repeat</keyword>
<feature type="domain" description="EF-hand" evidence="3">
    <location>
        <begin position="80"/>
        <end position="115"/>
    </location>
</feature>
<accession>A0A146KG52</accession>
<protein>
    <submittedName>
        <fullName evidence="4">EF-hand domain pair-containing protein</fullName>
    </submittedName>
</protein>
<feature type="domain" description="EF-hand" evidence="3">
    <location>
        <begin position="44"/>
        <end position="79"/>
    </location>
</feature>
<evidence type="ECO:0000313" key="4">
    <source>
        <dbReference type="EMBL" id="JAP95447.1"/>
    </source>
</evidence>
<evidence type="ECO:0000256" key="1">
    <source>
        <dbReference type="ARBA" id="ARBA00022737"/>
    </source>
</evidence>
<gene>
    <name evidence="4" type="ORF">TPC1_11560</name>
</gene>
<dbReference type="SUPFAM" id="SSF47473">
    <property type="entry name" value="EF-hand"/>
    <property type="match status" value="1"/>
</dbReference>
<dbReference type="InterPro" id="IPR011992">
    <property type="entry name" value="EF-hand-dom_pair"/>
</dbReference>
<proteinExistence type="predicted"/>
<sequence>HKQIFVLPDQEKCKQAFEKIDKDRSGKIDIFELSQIMKCLSINLELEQLKELIELVDCNNDQQLNFEEFYHLVYICHNKKDSNLATLLFLVADSDCSGSIDQNELSMICGKLGLQQIKIKKKMKYSEFCRTVGRVLD</sequence>
<feature type="non-terminal residue" evidence="4">
    <location>
        <position position="1"/>
    </location>
</feature>
<feature type="domain" description="EF-hand" evidence="3">
    <location>
        <begin position="8"/>
        <end position="43"/>
    </location>
</feature>
<dbReference type="AlphaFoldDB" id="A0A146KG52"/>
<evidence type="ECO:0000259" key="3">
    <source>
        <dbReference type="PROSITE" id="PS50222"/>
    </source>
</evidence>
<dbReference type="PROSITE" id="PS00018">
    <property type="entry name" value="EF_HAND_1"/>
    <property type="match status" value="3"/>
</dbReference>
<organism evidence="4">
    <name type="scientific">Trepomonas sp. PC1</name>
    <dbReference type="NCBI Taxonomy" id="1076344"/>
    <lineage>
        <taxon>Eukaryota</taxon>
        <taxon>Metamonada</taxon>
        <taxon>Diplomonadida</taxon>
        <taxon>Hexamitidae</taxon>
        <taxon>Hexamitinae</taxon>
        <taxon>Trepomonas</taxon>
    </lineage>
</organism>
<dbReference type="PROSITE" id="PS50222">
    <property type="entry name" value="EF_HAND_2"/>
    <property type="match status" value="3"/>
</dbReference>
<name>A0A146KG52_9EUKA</name>
<evidence type="ECO:0000256" key="2">
    <source>
        <dbReference type="ARBA" id="ARBA00022837"/>
    </source>
</evidence>
<reference evidence="4" key="1">
    <citation type="submission" date="2015-07" db="EMBL/GenBank/DDBJ databases">
        <title>Adaptation to a free-living lifestyle via gene acquisitions in the diplomonad Trepomonas sp. PC1.</title>
        <authorList>
            <person name="Xu F."/>
            <person name="Jerlstrom-Hultqvist J."/>
            <person name="Kolisko M."/>
            <person name="Simpson A.G.B."/>
            <person name="Roger A.J."/>
            <person name="Svard S.G."/>
            <person name="Andersson J.O."/>
        </authorList>
    </citation>
    <scope>NUCLEOTIDE SEQUENCE</scope>
    <source>
        <strain evidence="4">PC1</strain>
    </source>
</reference>
<dbReference type="GO" id="GO:0005509">
    <property type="term" value="F:calcium ion binding"/>
    <property type="evidence" value="ECO:0007669"/>
    <property type="project" value="InterPro"/>
</dbReference>
<dbReference type="Gene3D" id="1.10.238.10">
    <property type="entry name" value="EF-hand"/>
    <property type="match status" value="1"/>
</dbReference>
<dbReference type="PANTHER" id="PTHR23050">
    <property type="entry name" value="CALCIUM BINDING PROTEIN"/>
    <property type="match status" value="1"/>
</dbReference>
<dbReference type="EMBL" id="GDID01001159">
    <property type="protein sequence ID" value="JAP95447.1"/>
    <property type="molecule type" value="Transcribed_RNA"/>
</dbReference>
<dbReference type="InterPro" id="IPR050145">
    <property type="entry name" value="Centrin_CML-like"/>
</dbReference>
<dbReference type="Pfam" id="PF13499">
    <property type="entry name" value="EF-hand_7"/>
    <property type="match status" value="1"/>
</dbReference>
<keyword evidence="2" id="KW-0106">Calcium</keyword>
<dbReference type="CDD" id="cd00051">
    <property type="entry name" value="EFh"/>
    <property type="match status" value="1"/>
</dbReference>
<dbReference type="InterPro" id="IPR018247">
    <property type="entry name" value="EF_Hand_1_Ca_BS"/>
</dbReference>
<dbReference type="InterPro" id="IPR002048">
    <property type="entry name" value="EF_hand_dom"/>
</dbReference>
<dbReference type="SMART" id="SM00054">
    <property type="entry name" value="EFh"/>
    <property type="match status" value="3"/>
</dbReference>